<dbReference type="RefSeq" id="WP_006637020.1">
    <property type="nucleotide sequence ID" value="NZ_BORD01000006.1"/>
</dbReference>
<dbReference type="EMBL" id="CP021920">
    <property type="protein sequence ID" value="ASB89130.1"/>
    <property type="molecule type" value="Genomic_DNA"/>
</dbReference>
<protein>
    <submittedName>
        <fullName evidence="1">Uncharacterized protein</fullName>
    </submittedName>
</protein>
<organism evidence="1 2">
    <name type="scientific">Bacillus sonorensis</name>
    <dbReference type="NCBI Taxonomy" id="119858"/>
    <lineage>
        <taxon>Bacteria</taxon>
        <taxon>Bacillati</taxon>
        <taxon>Bacillota</taxon>
        <taxon>Bacilli</taxon>
        <taxon>Bacillales</taxon>
        <taxon>Bacillaceae</taxon>
        <taxon>Bacillus</taxon>
    </lineage>
</organism>
<accession>A0ABM6LIG7</accession>
<sequence length="254" mass="29765">MQASKNILSTWRKFDRFPMETLTKAWFYQQAGNRKQREVSLMKEHYRQFGISGNCFDLAIWLLDEFSKEGIEAYPIGHHFKTEDAHAAVIALDERGRRFLCDLGDQWLQPILVDIESEDYTNEKLSGFFPAAQVQITPVHSHIEVVYHRPNGKTSKQGYNPEPVEMKLFLEAAEYSQRTFNREPLLECRVPYQDETAHWEFCDWSSWLSTSRGIVNEPAPDTIEGWVENIHHMAGYDKHVLREALEIYKFNLFT</sequence>
<reference evidence="1 2" key="1">
    <citation type="submission" date="2017-06" db="EMBL/GenBank/DDBJ databases">
        <title>Genome sequence of Bacillus sonorensis strain SRCM101395.</title>
        <authorList>
            <person name="Cho S.H."/>
        </authorList>
    </citation>
    <scope>NUCLEOTIDE SEQUENCE [LARGE SCALE GENOMIC DNA]</scope>
    <source>
        <strain evidence="1 2">SRCM101395</strain>
    </source>
</reference>
<keyword evidence="2" id="KW-1185">Reference proteome</keyword>
<proteinExistence type="predicted"/>
<gene>
    <name evidence="1" type="ORF">S101395_02623</name>
</gene>
<dbReference type="GeneID" id="92853424"/>
<evidence type="ECO:0000313" key="2">
    <source>
        <dbReference type="Proteomes" id="UP000196877"/>
    </source>
</evidence>
<evidence type="ECO:0000313" key="1">
    <source>
        <dbReference type="EMBL" id="ASB89130.1"/>
    </source>
</evidence>
<dbReference type="SUPFAM" id="SSF54001">
    <property type="entry name" value="Cysteine proteinases"/>
    <property type="match status" value="1"/>
</dbReference>
<name>A0ABM6LIG7_9BACI</name>
<dbReference type="Proteomes" id="UP000196877">
    <property type="component" value="Chromosome"/>
</dbReference>
<dbReference type="InterPro" id="IPR038765">
    <property type="entry name" value="Papain-like_cys_pep_sf"/>
</dbReference>